<sequence>MKESLKTLATEFADKEYAHAYLEELSNMAIAAQIQALREQRGWTQKQLAQYADMEQERICALEDVDYGAWTLKTLRKLAKAFDLTVKVSFEAFSSCVFDASKISPETLKRTSRTEDLMAFSCNGHRHLRTFWSDKTVTTSRCAPQSVVINSLPVGSEQL</sequence>
<evidence type="ECO:0000313" key="3">
    <source>
        <dbReference type="Proteomes" id="UP000237423"/>
    </source>
</evidence>
<feature type="domain" description="HTH cro/C1-type" evidence="1">
    <location>
        <begin position="34"/>
        <end position="93"/>
    </location>
</feature>
<dbReference type="RefSeq" id="WP_103976035.1">
    <property type="nucleotide sequence ID" value="NZ_PGFZ01000071.1"/>
</dbReference>
<protein>
    <recommendedName>
        <fullName evidence="1">HTH cro/C1-type domain-containing protein</fullName>
    </recommendedName>
</protein>
<proteinExistence type="predicted"/>
<dbReference type="Proteomes" id="UP000237423">
    <property type="component" value="Unassembled WGS sequence"/>
</dbReference>
<dbReference type="GO" id="GO:0003677">
    <property type="term" value="F:DNA binding"/>
    <property type="evidence" value="ECO:0007669"/>
    <property type="project" value="InterPro"/>
</dbReference>
<dbReference type="EMBL" id="PGFZ01000071">
    <property type="protein sequence ID" value="POZ49543.1"/>
    <property type="molecule type" value="Genomic_DNA"/>
</dbReference>
<dbReference type="AlphaFoldDB" id="A0A2S5CFF9"/>
<dbReference type="InterPro" id="IPR001387">
    <property type="entry name" value="Cro/C1-type_HTH"/>
</dbReference>
<dbReference type="SMART" id="SM00530">
    <property type="entry name" value="HTH_XRE"/>
    <property type="match status" value="1"/>
</dbReference>
<dbReference type="InterPro" id="IPR010982">
    <property type="entry name" value="Lambda_DNA-bd_dom_sf"/>
</dbReference>
<dbReference type="CDD" id="cd00093">
    <property type="entry name" value="HTH_XRE"/>
    <property type="match status" value="1"/>
</dbReference>
<dbReference type="Gene3D" id="1.10.260.40">
    <property type="entry name" value="lambda repressor-like DNA-binding domains"/>
    <property type="match status" value="1"/>
</dbReference>
<comment type="caution">
    <text evidence="2">The sequence shown here is derived from an EMBL/GenBank/DDBJ whole genome shotgun (WGS) entry which is preliminary data.</text>
</comment>
<gene>
    <name evidence="2" type="ORF">AADEFJLK_04688</name>
</gene>
<dbReference type="Pfam" id="PF01381">
    <property type="entry name" value="HTH_3"/>
    <property type="match status" value="1"/>
</dbReference>
<evidence type="ECO:0000313" key="2">
    <source>
        <dbReference type="EMBL" id="POZ49543.1"/>
    </source>
</evidence>
<dbReference type="SUPFAM" id="SSF47413">
    <property type="entry name" value="lambda repressor-like DNA-binding domains"/>
    <property type="match status" value="1"/>
</dbReference>
<name>A0A2S5CFF9_9GAMM</name>
<dbReference type="PROSITE" id="PS50943">
    <property type="entry name" value="HTH_CROC1"/>
    <property type="match status" value="1"/>
</dbReference>
<accession>A0A2S5CFF9</accession>
<evidence type="ECO:0000259" key="1">
    <source>
        <dbReference type="PROSITE" id="PS50943"/>
    </source>
</evidence>
<organism evidence="2 3">
    <name type="scientific">Methylovulum psychrotolerans</name>
    <dbReference type="NCBI Taxonomy" id="1704499"/>
    <lineage>
        <taxon>Bacteria</taxon>
        <taxon>Pseudomonadati</taxon>
        <taxon>Pseudomonadota</taxon>
        <taxon>Gammaproteobacteria</taxon>
        <taxon>Methylococcales</taxon>
        <taxon>Methylococcaceae</taxon>
        <taxon>Methylovulum</taxon>
    </lineage>
</organism>
<reference evidence="2 3" key="1">
    <citation type="submission" date="2017-11" db="EMBL/GenBank/DDBJ databases">
        <title>Draft Genome Sequence of Methylobacter psychrotolerans Sph1T, an Obligate Methanotroph from Low-Temperature Environments.</title>
        <authorList>
            <person name="Oshkin I.Y."/>
            <person name="Miroshnikov K."/>
            <person name="Belova S.E."/>
            <person name="Korzhenkov A."/>
            <person name="Toshchakov S.V."/>
            <person name="Dedysh S.N."/>
        </authorList>
    </citation>
    <scope>NUCLEOTIDE SEQUENCE [LARGE SCALE GENOMIC DNA]</scope>
    <source>
        <strain evidence="2 3">Sph1</strain>
    </source>
</reference>